<gene>
    <name evidence="2" type="primary">hpnD</name>
    <name evidence="2" type="ORF">ACFSCW_11925</name>
</gene>
<dbReference type="InterPro" id="IPR044843">
    <property type="entry name" value="Trans_IPPS_bact-type"/>
</dbReference>
<dbReference type="EC" id="2.5.1.103" evidence="2"/>
<comment type="caution">
    <text evidence="2">The sequence shown here is derived from an EMBL/GenBank/DDBJ whole genome shotgun (WGS) entry which is preliminary data.</text>
</comment>
<dbReference type="Gene3D" id="1.10.600.10">
    <property type="entry name" value="Farnesyl Diphosphate Synthase"/>
    <property type="match status" value="1"/>
</dbReference>
<dbReference type="InterPro" id="IPR017828">
    <property type="entry name" value="SQ_synth_HpnD-like"/>
</dbReference>
<dbReference type="SFLD" id="SFLDS00005">
    <property type="entry name" value="Isoprenoid_Synthase_Type_I"/>
    <property type="match status" value="1"/>
</dbReference>
<accession>A0ABW4I3X2</accession>
<dbReference type="CDD" id="cd00683">
    <property type="entry name" value="Trans_IPPS_HH"/>
    <property type="match status" value="1"/>
</dbReference>
<keyword evidence="1 2" id="KW-0808">Transferase</keyword>
<reference evidence="3" key="1">
    <citation type="journal article" date="2019" name="Int. J. Syst. Evol. Microbiol.">
        <title>The Global Catalogue of Microorganisms (GCM) 10K type strain sequencing project: providing services to taxonomists for standard genome sequencing and annotation.</title>
        <authorList>
            <consortium name="The Broad Institute Genomics Platform"/>
            <consortium name="The Broad Institute Genome Sequencing Center for Infectious Disease"/>
            <person name="Wu L."/>
            <person name="Ma J."/>
        </authorList>
    </citation>
    <scope>NUCLEOTIDE SEQUENCE [LARGE SCALE GENOMIC DNA]</scope>
    <source>
        <strain evidence="3">CGMCC 1.16275</strain>
    </source>
</reference>
<dbReference type="RefSeq" id="WP_380889445.1">
    <property type="nucleotide sequence ID" value="NZ_JBHUDY010000001.1"/>
</dbReference>
<dbReference type="SUPFAM" id="SSF48576">
    <property type="entry name" value="Terpenoid synthases"/>
    <property type="match status" value="1"/>
</dbReference>
<proteinExistence type="predicted"/>
<dbReference type="SFLD" id="SFLDG01018">
    <property type="entry name" value="Squalene/Phytoene_Synthase_Lik"/>
    <property type="match status" value="1"/>
</dbReference>
<dbReference type="NCBIfam" id="TIGR03465">
    <property type="entry name" value="HpnD"/>
    <property type="match status" value="1"/>
</dbReference>
<dbReference type="EMBL" id="JBHUDY010000001">
    <property type="protein sequence ID" value="MFD1612508.1"/>
    <property type="molecule type" value="Genomic_DNA"/>
</dbReference>
<dbReference type="Proteomes" id="UP001597115">
    <property type="component" value="Unassembled WGS sequence"/>
</dbReference>
<dbReference type="GO" id="GO:0016740">
    <property type="term" value="F:transferase activity"/>
    <property type="evidence" value="ECO:0007669"/>
    <property type="project" value="UniProtKB-KW"/>
</dbReference>
<sequence length="277" mass="30236">MSASPTSLSAGLRRSSFYAGMKMLPRAEREAMFAIYGFCRAVDDIADDVHRPRPDRAAELEAWRHDVAALYNGGDPGQAAELADPVARFGLRHEDLLAVIDGMAMDVAGDIRWPPMSELELYCDRVACAVGRLSVRVFGMEEELGVALAHHLGHALQLTNILRDIDEDAAIGRVYLPHDALIAAGVPISVPEAVVTDPRIDAACRIVAAKARDHHRAAAALLASRPKGHLIAPRLMSAAYAPLLDRMERTGWAPPRTRLSTNKVALLFTALRLWLTR</sequence>
<dbReference type="PANTHER" id="PTHR31480">
    <property type="entry name" value="BIFUNCTIONAL LYCOPENE CYCLASE/PHYTOENE SYNTHASE"/>
    <property type="match status" value="1"/>
</dbReference>
<dbReference type="InterPro" id="IPR002060">
    <property type="entry name" value="Squ/phyt_synthse"/>
</dbReference>
<name>A0ABW4I3X2_9SPHN</name>
<organism evidence="2 3">
    <name type="scientific">Sphingomonas tabacisoli</name>
    <dbReference type="NCBI Taxonomy" id="2249466"/>
    <lineage>
        <taxon>Bacteria</taxon>
        <taxon>Pseudomonadati</taxon>
        <taxon>Pseudomonadota</taxon>
        <taxon>Alphaproteobacteria</taxon>
        <taxon>Sphingomonadales</taxon>
        <taxon>Sphingomonadaceae</taxon>
        <taxon>Sphingomonas</taxon>
    </lineage>
</organism>
<dbReference type="InterPro" id="IPR008949">
    <property type="entry name" value="Isoprenoid_synthase_dom_sf"/>
</dbReference>
<dbReference type="InterPro" id="IPR033904">
    <property type="entry name" value="Trans_IPPS_HH"/>
</dbReference>
<dbReference type="InterPro" id="IPR019845">
    <property type="entry name" value="Squalene/phytoene_synthase_CS"/>
</dbReference>
<dbReference type="SFLD" id="SFLDG01212">
    <property type="entry name" value="Phytoene_synthase_like"/>
    <property type="match status" value="1"/>
</dbReference>
<dbReference type="Pfam" id="PF00494">
    <property type="entry name" value="SQS_PSY"/>
    <property type="match status" value="1"/>
</dbReference>
<dbReference type="PROSITE" id="PS01045">
    <property type="entry name" value="SQUALEN_PHYTOEN_SYN_2"/>
    <property type="match status" value="1"/>
</dbReference>
<evidence type="ECO:0000256" key="1">
    <source>
        <dbReference type="ARBA" id="ARBA00022679"/>
    </source>
</evidence>
<protein>
    <submittedName>
        <fullName evidence="2">Presqualene diphosphate synthase HpnD</fullName>
        <ecNumber evidence="2">2.5.1.103</ecNumber>
    </submittedName>
</protein>
<keyword evidence="3" id="KW-1185">Reference proteome</keyword>
<evidence type="ECO:0000313" key="3">
    <source>
        <dbReference type="Proteomes" id="UP001597115"/>
    </source>
</evidence>
<evidence type="ECO:0000313" key="2">
    <source>
        <dbReference type="EMBL" id="MFD1612508.1"/>
    </source>
</evidence>